<dbReference type="Pfam" id="PF04717">
    <property type="entry name" value="Phage_base_V"/>
    <property type="match status" value="1"/>
</dbReference>
<feature type="domain" description="DUF2345" evidence="3">
    <location>
        <begin position="759"/>
        <end position="916"/>
    </location>
</feature>
<evidence type="ECO:0000259" key="3">
    <source>
        <dbReference type="Pfam" id="PF10106"/>
    </source>
</evidence>
<dbReference type="Gene3D" id="3.55.50.10">
    <property type="entry name" value="Baseplate protein-like domains"/>
    <property type="match status" value="1"/>
</dbReference>
<keyword evidence="6" id="KW-1185">Reference proteome</keyword>
<gene>
    <name evidence="5" type="ORF">ACFPN5_17095</name>
</gene>
<name>A0ABW0L929_9BURK</name>
<dbReference type="InterPro" id="IPR006533">
    <property type="entry name" value="T6SS_Vgr_RhsGE"/>
</dbReference>
<evidence type="ECO:0000313" key="6">
    <source>
        <dbReference type="Proteomes" id="UP001596050"/>
    </source>
</evidence>
<feature type="region of interest" description="Disordered" evidence="1">
    <location>
        <begin position="531"/>
        <end position="580"/>
    </location>
</feature>
<dbReference type="Gene3D" id="4.10.220.110">
    <property type="match status" value="1"/>
</dbReference>
<sequence length="948" mass="99818">MHTALVNQVTAALAEFSSASRLYELSIGDGESDHLSQVLLVEAFSASDTVHGIGVRDVIVLSTSMQLELDALLGQAAALQVSLADGTRACFRGDISEVAQLGSDGGLARYRLRIAPWMWRLGQVRNSRVWQDKSVMDIVDAVFQPYRPLARWRWSAETSSFMRDARPRSYCCQYRESDLDFVSRLLAEEGLSWRFEDTTDGLGAVLFADSTGPDAVPEDATGALHGAIRYHAVGSAEEHDTVQALTSGQRLHASLVSLLSYDYKAKQVVAASSFSHYRHDRLPALESCDVPGQYAWATRAEAQRYADLRMEGQEARRALWQGRSTVRTLRAGTRLEVTGAPLQAFGDAARLAMLKVTSVGVNNMPPPAQHALAELFGPIPELLEQINHDARPDDFALVIAQAVETGYANCFEAIGADSTWRPDREDMRPTAHGAQSAIVIGADGSDQPNGADELYCDRLGRIRIRYHWQDGAHASCWVRVAQRAAGGGMGAQFLPRIGQEVLVQFLENDIDRPIVVGALYNGQGEGGIVPTPGGTRPASELPSPFPQAHDHAASGQGNLAGGNSPVWHGASGDSAGHRNGAAQWGIRSKEFGGSGYNQLLFDDTDAQGRVQLKSSHAASELNLGHLIHAADNYRGSFRGLGAELRTDAYGAVRAGAGLLVSSYKVNHSAAARDAAGDNAAGIAMLRQAATLADTFSSAAVTHQTVGLAAHLGAAKAGASVLDDKGAPLMALLTAVSGMVGADSLDAGLADAAAKNTAGGKGKLPHTTDAIIAIAAKDGFAAVAGQSLQLANGETVTLMSGQDTQFVVGGPMRMQTGQAIGVLGGAVKAGEGGVGLQLIAAKDAIDIQAQGDELKVQARDEVNVISANAHIDWAAAKRISLSTAGGANITIDGGNITVQCPGKIKVHAGKKSFTDPAKLAYDLPALPRSICIACLKKSLEAGPAFTMVE</sequence>
<feature type="domain" description="Putative type VI secretion system Rhs element associated Vgr" evidence="4">
    <location>
        <begin position="589"/>
        <end position="699"/>
    </location>
</feature>
<dbReference type="InterPro" id="IPR028244">
    <property type="entry name" value="T6SS_Rhs_Vgr_dom"/>
</dbReference>
<dbReference type="SUPFAM" id="SSF69279">
    <property type="entry name" value="Phage tail proteins"/>
    <property type="match status" value="2"/>
</dbReference>
<evidence type="ECO:0000259" key="4">
    <source>
        <dbReference type="Pfam" id="PF13296"/>
    </source>
</evidence>
<dbReference type="InterPro" id="IPR037026">
    <property type="entry name" value="Vgr_OB-fold_dom_sf"/>
</dbReference>
<dbReference type="Proteomes" id="UP001596050">
    <property type="component" value="Unassembled WGS sequence"/>
</dbReference>
<dbReference type="SUPFAM" id="SSF69255">
    <property type="entry name" value="gp5 N-terminal domain-like"/>
    <property type="match status" value="1"/>
</dbReference>
<dbReference type="EMBL" id="JBHSMU010000015">
    <property type="protein sequence ID" value="MFC5461528.1"/>
    <property type="molecule type" value="Genomic_DNA"/>
</dbReference>
<comment type="caution">
    <text evidence="5">The sequence shown here is derived from an EMBL/GenBank/DDBJ whole genome shotgun (WGS) entry which is preliminary data.</text>
</comment>
<dbReference type="Gene3D" id="2.40.50.230">
    <property type="entry name" value="Gp5 N-terminal domain"/>
    <property type="match status" value="1"/>
</dbReference>
<dbReference type="Gene3D" id="2.30.110.50">
    <property type="match status" value="1"/>
</dbReference>
<feature type="domain" description="Gp5/Type VI secretion system Vgr protein OB-fold" evidence="2">
    <location>
        <begin position="457"/>
        <end position="520"/>
    </location>
</feature>
<dbReference type="Pfam" id="PF10106">
    <property type="entry name" value="DUF2345"/>
    <property type="match status" value="1"/>
</dbReference>
<proteinExistence type="predicted"/>
<dbReference type="Pfam" id="PF05954">
    <property type="entry name" value="Phage_GPD"/>
    <property type="match status" value="1"/>
</dbReference>
<dbReference type="InterPro" id="IPR018769">
    <property type="entry name" value="VgrG2_DUF2345"/>
</dbReference>
<reference evidence="6" key="1">
    <citation type="journal article" date="2019" name="Int. J. Syst. Evol. Microbiol.">
        <title>The Global Catalogue of Microorganisms (GCM) 10K type strain sequencing project: providing services to taxonomists for standard genome sequencing and annotation.</title>
        <authorList>
            <consortium name="The Broad Institute Genomics Platform"/>
            <consortium name="The Broad Institute Genome Sequencing Center for Infectious Disease"/>
            <person name="Wu L."/>
            <person name="Ma J."/>
        </authorList>
    </citation>
    <scope>NUCLEOTIDE SEQUENCE [LARGE SCALE GENOMIC DNA]</scope>
    <source>
        <strain evidence="6">KACC 12649</strain>
    </source>
</reference>
<dbReference type="RefSeq" id="WP_379784983.1">
    <property type="nucleotide sequence ID" value="NZ_JBHSMU010000015.1"/>
</dbReference>
<protein>
    <submittedName>
        <fullName evidence="5">Type VI secretion system Vgr family protein</fullName>
    </submittedName>
</protein>
<organism evidence="5 6">
    <name type="scientific">Massilia niabensis</name>
    <dbReference type="NCBI Taxonomy" id="544910"/>
    <lineage>
        <taxon>Bacteria</taxon>
        <taxon>Pseudomonadati</taxon>
        <taxon>Pseudomonadota</taxon>
        <taxon>Betaproteobacteria</taxon>
        <taxon>Burkholderiales</taxon>
        <taxon>Oxalobacteraceae</taxon>
        <taxon>Telluria group</taxon>
        <taxon>Massilia</taxon>
    </lineage>
</organism>
<evidence type="ECO:0000259" key="2">
    <source>
        <dbReference type="Pfam" id="PF04717"/>
    </source>
</evidence>
<dbReference type="InterPro" id="IPR006531">
    <property type="entry name" value="Gp5/Vgr_OB"/>
</dbReference>
<evidence type="ECO:0000313" key="5">
    <source>
        <dbReference type="EMBL" id="MFC5461528.1"/>
    </source>
</evidence>
<dbReference type="Pfam" id="PF13296">
    <property type="entry name" value="T6SS_Vgr"/>
    <property type="match status" value="1"/>
</dbReference>
<evidence type="ECO:0000256" key="1">
    <source>
        <dbReference type="SAM" id="MobiDB-lite"/>
    </source>
</evidence>
<accession>A0ABW0L929</accession>
<dbReference type="NCBIfam" id="TIGR01646">
    <property type="entry name" value="vgr_GE"/>
    <property type="match status" value="1"/>
</dbReference>